<keyword evidence="2" id="KW-0472">Membrane</keyword>
<reference evidence="3" key="1">
    <citation type="submission" date="2021-01" db="EMBL/GenBank/DDBJ databases">
        <title>Whole genome shotgun sequence of Actinoplanes nipponensis NBRC 14063.</title>
        <authorList>
            <person name="Komaki H."/>
            <person name="Tamura T."/>
        </authorList>
    </citation>
    <scope>NUCLEOTIDE SEQUENCE</scope>
    <source>
        <strain evidence="3">NBRC 14063</strain>
    </source>
</reference>
<dbReference type="AlphaFoldDB" id="A0A919MTF4"/>
<evidence type="ECO:0000313" key="3">
    <source>
        <dbReference type="EMBL" id="GIE49055.1"/>
    </source>
</evidence>
<sequence>MSSRPSPLKSPATPLKPPPAGGAATAAEGVIWAAIVMAVTAASASRRRFLCMFVPVSRADPRWVLPEKKVASKAALGFIQSTSRPARAKPVSKPPTE</sequence>
<keyword evidence="4" id="KW-1185">Reference proteome</keyword>
<gene>
    <name evidence="3" type="ORF">Ani05nite_25890</name>
</gene>
<evidence type="ECO:0000313" key="4">
    <source>
        <dbReference type="Proteomes" id="UP000647172"/>
    </source>
</evidence>
<feature type="region of interest" description="Disordered" evidence="1">
    <location>
        <begin position="1"/>
        <end position="23"/>
    </location>
</feature>
<dbReference type="Proteomes" id="UP000647172">
    <property type="component" value="Unassembled WGS sequence"/>
</dbReference>
<feature type="compositionally biased region" description="Low complexity" evidence="1">
    <location>
        <begin position="1"/>
        <end position="13"/>
    </location>
</feature>
<protein>
    <submittedName>
        <fullName evidence="3">Uncharacterized protein</fullName>
    </submittedName>
</protein>
<dbReference type="EMBL" id="BOMQ01000030">
    <property type="protein sequence ID" value="GIE49055.1"/>
    <property type="molecule type" value="Genomic_DNA"/>
</dbReference>
<evidence type="ECO:0000256" key="2">
    <source>
        <dbReference type="SAM" id="Phobius"/>
    </source>
</evidence>
<keyword evidence="2" id="KW-1133">Transmembrane helix</keyword>
<evidence type="ECO:0000256" key="1">
    <source>
        <dbReference type="SAM" id="MobiDB-lite"/>
    </source>
</evidence>
<keyword evidence="2" id="KW-0812">Transmembrane</keyword>
<comment type="caution">
    <text evidence="3">The sequence shown here is derived from an EMBL/GenBank/DDBJ whole genome shotgun (WGS) entry which is preliminary data.</text>
</comment>
<feature type="transmembrane region" description="Helical" evidence="2">
    <location>
        <begin position="20"/>
        <end position="42"/>
    </location>
</feature>
<proteinExistence type="predicted"/>
<accession>A0A919MTF4</accession>
<organism evidence="3 4">
    <name type="scientific">Actinoplanes nipponensis</name>
    <dbReference type="NCBI Taxonomy" id="135950"/>
    <lineage>
        <taxon>Bacteria</taxon>
        <taxon>Bacillati</taxon>
        <taxon>Actinomycetota</taxon>
        <taxon>Actinomycetes</taxon>
        <taxon>Micromonosporales</taxon>
        <taxon>Micromonosporaceae</taxon>
        <taxon>Actinoplanes</taxon>
    </lineage>
</organism>
<name>A0A919MTF4_9ACTN</name>